<accession>A0A645D0C7</accession>
<dbReference type="AlphaFoldDB" id="A0A645D0C7"/>
<dbReference type="EMBL" id="VSSQ01031617">
    <property type="protein sequence ID" value="MPM82571.1"/>
    <property type="molecule type" value="Genomic_DNA"/>
</dbReference>
<comment type="caution">
    <text evidence="1">The sequence shown here is derived from an EMBL/GenBank/DDBJ whole genome shotgun (WGS) entry which is preliminary data.</text>
</comment>
<proteinExistence type="predicted"/>
<protein>
    <submittedName>
        <fullName evidence="1">Uncharacterized protein</fullName>
    </submittedName>
</protein>
<evidence type="ECO:0000313" key="1">
    <source>
        <dbReference type="EMBL" id="MPM82571.1"/>
    </source>
</evidence>
<reference evidence="1" key="1">
    <citation type="submission" date="2019-08" db="EMBL/GenBank/DDBJ databases">
        <authorList>
            <person name="Kucharzyk K."/>
            <person name="Murdoch R.W."/>
            <person name="Higgins S."/>
            <person name="Loffler F."/>
        </authorList>
    </citation>
    <scope>NUCLEOTIDE SEQUENCE</scope>
</reference>
<name>A0A645D0C7_9ZZZZ</name>
<sequence length="124" mass="12551">MGGRDAAAGVGVVHHVVMDQGGDVQQLQARGGPDQGGVRVVIGAAGRCDIAPQGERRAQPLAASGEHLGELGHRLQLGADPRQDLPLFGEEAGQGVLDVLTELGGERLGGIETVDHGLSLGGPL</sequence>
<organism evidence="1">
    <name type="scientific">bioreactor metagenome</name>
    <dbReference type="NCBI Taxonomy" id="1076179"/>
    <lineage>
        <taxon>unclassified sequences</taxon>
        <taxon>metagenomes</taxon>
        <taxon>ecological metagenomes</taxon>
    </lineage>
</organism>
<gene>
    <name evidence="1" type="ORF">SDC9_129632</name>
</gene>